<dbReference type="InterPro" id="IPR013078">
    <property type="entry name" value="His_Pase_superF_clade-1"/>
</dbReference>
<dbReference type="KEGG" id="syw:SYNW2276"/>
<name>Q7U400_PARMW</name>
<dbReference type="HOGENOM" id="CLU_084603_3_3_3"/>
<dbReference type="InterPro" id="IPR029033">
    <property type="entry name" value="His_PPase_superfam"/>
</dbReference>
<protein>
    <recommendedName>
        <fullName evidence="3">Phosphohistidine phosphatase SixA</fullName>
    </recommendedName>
</protein>
<dbReference type="AlphaFoldDB" id="Q7U400"/>
<dbReference type="eggNOG" id="COG2062">
    <property type="taxonomic scope" value="Bacteria"/>
</dbReference>
<dbReference type="Gene3D" id="3.40.50.1240">
    <property type="entry name" value="Phosphoglycerate mutase-like"/>
    <property type="match status" value="1"/>
</dbReference>
<evidence type="ECO:0000313" key="1">
    <source>
        <dbReference type="EMBL" id="CAE08791.1"/>
    </source>
</evidence>
<keyword evidence="2" id="KW-1185">Reference proteome</keyword>
<evidence type="ECO:0000313" key="2">
    <source>
        <dbReference type="Proteomes" id="UP000001422"/>
    </source>
</evidence>
<organism evidence="1 2">
    <name type="scientific">Parasynechococcus marenigrum (strain WH8102)</name>
    <dbReference type="NCBI Taxonomy" id="84588"/>
    <lineage>
        <taxon>Bacteria</taxon>
        <taxon>Bacillati</taxon>
        <taxon>Cyanobacteriota</taxon>
        <taxon>Cyanophyceae</taxon>
        <taxon>Synechococcales</taxon>
        <taxon>Prochlorococcaceae</taxon>
        <taxon>Parasynechococcus</taxon>
        <taxon>Parasynechococcus marenigrum</taxon>
    </lineage>
</organism>
<dbReference type="Pfam" id="PF00300">
    <property type="entry name" value="His_Phos_1"/>
    <property type="match status" value="1"/>
</dbReference>
<reference evidence="1 2" key="1">
    <citation type="journal article" date="2003" name="Nature">
        <title>The genome of a motile marine Synechococcus.</title>
        <authorList>
            <person name="Palenik B."/>
            <person name="Brahamsha B."/>
            <person name="Larimer F."/>
            <person name="Land M."/>
            <person name="Hauser L."/>
            <person name="Chain P."/>
            <person name="Lamerdin J."/>
            <person name="Regala W."/>
            <person name="Allen E.A."/>
            <person name="McCarren J."/>
            <person name="Paulsen I."/>
            <person name="Dufresne A."/>
            <person name="Partensky F."/>
            <person name="Webb E."/>
            <person name="Waterbury J."/>
        </authorList>
    </citation>
    <scope>NUCLEOTIDE SEQUENCE [LARGE SCALE GENOMIC DNA]</scope>
    <source>
        <strain evidence="1 2">WH8102</strain>
    </source>
</reference>
<dbReference type="SUPFAM" id="SSF53254">
    <property type="entry name" value="Phosphoglycerate mutase-like"/>
    <property type="match status" value="1"/>
</dbReference>
<dbReference type="SMART" id="SM00855">
    <property type="entry name" value="PGAM"/>
    <property type="match status" value="1"/>
</dbReference>
<dbReference type="CDD" id="cd07067">
    <property type="entry name" value="HP_PGM_like"/>
    <property type="match status" value="1"/>
</dbReference>
<gene>
    <name evidence="1" type="ordered locus">SYNW2276</name>
</gene>
<sequence>MKAGLFFLCMPDSSLVELVLLRHGIAVERVEGRDASDRPLTPRGRRRTQAVMEALVAGGLRLDRLVTSPYDRSLETAQIALQAGLAPVLDSDERLCPGGPVAEVLNDHSGCVALVGHEPDLGLLACDLLGLPPGSLRIRKAGVVQLRFGPGGWTLEGLLRPKLLLGSLGI</sequence>
<dbReference type="EMBL" id="BX569695">
    <property type="protein sequence ID" value="CAE08791.1"/>
    <property type="molecule type" value="Genomic_DNA"/>
</dbReference>
<proteinExistence type="predicted"/>
<dbReference type="Proteomes" id="UP000001422">
    <property type="component" value="Chromosome"/>
</dbReference>
<dbReference type="STRING" id="84588.SYNW2276"/>
<accession>Q7U400</accession>
<evidence type="ECO:0008006" key="3">
    <source>
        <dbReference type="Google" id="ProtNLM"/>
    </source>
</evidence>